<reference evidence="1" key="1">
    <citation type="submission" date="2022-04" db="EMBL/GenBank/DDBJ databases">
        <title>Jade perch genome.</title>
        <authorList>
            <person name="Chao B."/>
        </authorList>
    </citation>
    <scope>NUCLEOTIDE SEQUENCE</scope>
    <source>
        <strain evidence="1">CB-2022</strain>
    </source>
</reference>
<dbReference type="Proteomes" id="UP000831701">
    <property type="component" value="Chromosome 3"/>
</dbReference>
<dbReference type="EMBL" id="CM041533">
    <property type="protein sequence ID" value="KAI3374302.1"/>
    <property type="molecule type" value="Genomic_DNA"/>
</dbReference>
<accession>A0ACB8X440</accession>
<name>A0ACB8X440_9TELE</name>
<sequence length="419" mass="47479">MHKQQQETYPDPKAQGSDPLVHRGELQHMAAELGSYKQVHTSLPPLTLGNSRVVEGPAPLKELGSRAAKLCVELQAALVHSPPGQKIDTKSQDRRSSEDCEQEHPVVKSLQEKLAAAQLKVTEYRNQVLISEVGEEVNLQQLLSCPGSFRGRSQQILALQTRVRDLEQQLKQPTQRRQSSVLSVEEEFLGMGVLRKTPPQDRNLSYIRAIEKEKREAFERISVDYEALLKDHEGVKKKLEASKARNKSLSTEMKTLKVQISTLLEKGKHDDELVDALLKQQTQLQEMLRRLSLHQNAESKETPQSPAQQLSREPSEHSAFIQLQQKVAEKEVKIKELEEKIQQLSVKEEGIEGQPTSKTTICSSGFPPEGGDINKRIVSSGEKELNQRFLEVEQKYLEERCRIVILEEQLEKTKLDDSK</sequence>
<gene>
    <name evidence="1" type="ORF">L3Q82_006142</name>
</gene>
<protein>
    <submittedName>
        <fullName evidence="1">Uncharacterized protein</fullName>
    </submittedName>
</protein>
<organism evidence="1 2">
    <name type="scientific">Scortum barcoo</name>
    <name type="common">barcoo grunter</name>
    <dbReference type="NCBI Taxonomy" id="214431"/>
    <lineage>
        <taxon>Eukaryota</taxon>
        <taxon>Metazoa</taxon>
        <taxon>Chordata</taxon>
        <taxon>Craniata</taxon>
        <taxon>Vertebrata</taxon>
        <taxon>Euteleostomi</taxon>
        <taxon>Actinopterygii</taxon>
        <taxon>Neopterygii</taxon>
        <taxon>Teleostei</taxon>
        <taxon>Neoteleostei</taxon>
        <taxon>Acanthomorphata</taxon>
        <taxon>Eupercaria</taxon>
        <taxon>Centrarchiformes</taxon>
        <taxon>Terapontoidei</taxon>
        <taxon>Terapontidae</taxon>
        <taxon>Scortum</taxon>
    </lineage>
</organism>
<evidence type="ECO:0000313" key="2">
    <source>
        <dbReference type="Proteomes" id="UP000831701"/>
    </source>
</evidence>
<proteinExistence type="predicted"/>
<comment type="caution">
    <text evidence="1">The sequence shown here is derived from an EMBL/GenBank/DDBJ whole genome shotgun (WGS) entry which is preliminary data.</text>
</comment>
<keyword evidence="2" id="KW-1185">Reference proteome</keyword>
<evidence type="ECO:0000313" key="1">
    <source>
        <dbReference type="EMBL" id="KAI3374302.1"/>
    </source>
</evidence>